<dbReference type="Gene3D" id="1.10.10.60">
    <property type="entry name" value="Homeodomain-like"/>
    <property type="match status" value="2"/>
</dbReference>
<dbReference type="SUPFAM" id="SSF46689">
    <property type="entry name" value="Homeodomain-like"/>
    <property type="match status" value="1"/>
</dbReference>
<evidence type="ECO:0000256" key="1">
    <source>
        <dbReference type="ARBA" id="ARBA00023015"/>
    </source>
</evidence>
<evidence type="ECO:0000256" key="2">
    <source>
        <dbReference type="ARBA" id="ARBA00023125"/>
    </source>
</evidence>
<sequence>MKTIEHSYSADLSWVQHLTEQFGGKVEGNFINVPEDIHTGIRYFLECEEGIVAYYVNVKYHQDVLFTQKNSRNDFIALYYDLTEGDASLETNNTIFDIGRWKYNLAVIDGSLLTDFHVKSGSNTYALCIFIKKNVLNTFVKNNTLFFPDLQKLIDPEKNTIIRIDRIADESYHILNDLRKLNAGGPVFDLNLRATVHLLMSSYIKKIALDKFVIQTVKETDLKKIIAIQMFLTENIEGAFPTIAVMAKNAKMSESKFKNLFKKVTGLTPNSFFLNNKLLLAKELLESRQLSISQVSDKLHFSNNSYFSSKFKEHFGVSPKNYIKQL</sequence>
<dbReference type="EMBL" id="JAWXVI010000012">
    <property type="protein sequence ID" value="MDX6191771.1"/>
    <property type="molecule type" value="Genomic_DNA"/>
</dbReference>
<evidence type="ECO:0000313" key="5">
    <source>
        <dbReference type="EMBL" id="MDX6191771.1"/>
    </source>
</evidence>
<protein>
    <submittedName>
        <fullName evidence="5">AraC family transcriptional regulator</fullName>
    </submittedName>
</protein>
<evidence type="ECO:0000256" key="3">
    <source>
        <dbReference type="ARBA" id="ARBA00023163"/>
    </source>
</evidence>
<keyword evidence="3" id="KW-0804">Transcription</keyword>
<dbReference type="PANTHER" id="PTHR43280">
    <property type="entry name" value="ARAC-FAMILY TRANSCRIPTIONAL REGULATOR"/>
    <property type="match status" value="1"/>
</dbReference>
<keyword evidence="6" id="KW-1185">Reference proteome</keyword>
<dbReference type="RefSeq" id="WP_053004259.1">
    <property type="nucleotide sequence ID" value="NZ_CP087134.1"/>
</dbReference>
<dbReference type="InterPro" id="IPR009057">
    <property type="entry name" value="Homeodomain-like_sf"/>
</dbReference>
<feature type="domain" description="HTH araC/xylS-type" evidence="4">
    <location>
        <begin position="226"/>
        <end position="325"/>
    </location>
</feature>
<keyword evidence="2" id="KW-0238">DNA-binding</keyword>
<dbReference type="Pfam" id="PF12833">
    <property type="entry name" value="HTH_18"/>
    <property type="match status" value="1"/>
</dbReference>
<comment type="caution">
    <text evidence="5">The sequence shown here is derived from an EMBL/GenBank/DDBJ whole genome shotgun (WGS) entry which is preliminary data.</text>
</comment>
<dbReference type="PROSITE" id="PS01124">
    <property type="entry name" value="HTH_ARAC_FAMILY_2"/>
    <property type="match status" value="1"/>
</dbReference>
<gene>
    <name evidence="5" type="ORF">SGQ83_20615</name>
</gene>
<dbReference type="Proteomes" id="UP001273350">
    <property type="component" value="Unassembled WGS sequence"/>
</dbReference>
<dbReference type="SMART" id="SM00342">
    <property type="entry name" value="HTH_ARAC"/>
    <property type="match status" value="1"/>
</dbReference>
<name>A0ABU4RHL9_9FLAO</name>
<reference evidence="5 6" key="1">
    <citation type="submission" date="2023-11" db="EMBL/GenBank/DDBJ databases">
        <title>Unpublished Manusciprt.</title>
        <authorList>
            <person name="Saticioglu I.B."/>
            <person name="Ay H."/>
            <person name="Ajmi N."/>
            <person name="Altun S."/>
            <person name="Duman M."/>
        </authorList>
    </citation>
    <scope>NUCLEOTIDE SEQUENCE [LARGE SCALE GENOMIC DNA]</scope>
    <source>
        <strain evidence="5 6">Fl-318</strain>
    </source>
</reference>
<evidence type="ECO:0000313" key="6">
    <source>
        <dbReference type="Proteomes" id="UP001273350"/>
    </source>
</evidence>
<dbReference type="InterPro" id="IPR018060">
    <property type="entry name" value="HTH_AraC"/>
</dbReference>
<keyword evidence="1" id="KW-0805">Transcription regulation</keyword>
<accession>A0ABU4RHL9</accession>
<organism evidence="5 6">
    <name type="scientific">Flavobacterium cupriresistens</name>
    <dbReference type="NCBI Taxonomy" id="2893885"/>
    <lineage>
        <taxon>Bacteria</taxon>
        <taxon>Pseudomonadati</taxon>
        <taxon>Bacteroidota</taxon>
        <taxon>Flavobacteriia</taxon>
        <taxon>Flavobacteriales</taxon>
        <taxon>Flavobacteriaceae</taxon>
        <taxon>Flavobacterium</taxon>
    </lineage>
</organism>
<dbReference type="PANTHER" id="PTHR43280:SF2">
    <property type="entry name" value="HTH-TYPE TRANSCRIPTIONAL REGULATOR EXSA"/>
    <property type="match status" value="1"/>
</dbReference>
<proteinExistence type="predicted"/>
<evidence type="ECO:0000259" key="4">
    <source>
        <dbReference type="PROSITE" id="PS01124"/>
    </source>
</evidence>